<accession>A0A498N3W3</accession>
<feature type="compositionally biased region" description="Gly residues" evidence="1">
    <location>
        <begin position="122"/>
        <end position="131"/>
    </location>
</feature>
<keyword evidence="3" id="KW-1185">Reference proteome</keyword>
<organism evidence="2 3">
    <name type="scientific">Labeo rohita</name>
    <name type="common">Indian major carp</name>
    <name type="synonym">Cyprinus rohita</name>
    <dbReference type="NCBI Taxonomy" id="84645"/>
    <lineage>
        <taxon>Eukaryota</taxon>
        <taxon>Metazoa</taxon>
        <taxon>Chordata</taxon>
        <taxon>Craniata</taxon>
        <taxon>Vertebrata</taxon>
        <taxon>Euteleostomi</taxon>
        <taxon>Actinopterygii</taxon>
        <taxon>Neopterygii</taxon>
        <taxon>Teleostei</taxon>
        <taxon>Ostariophysi</taxon>
        <taxon>Cypriniformes</taxon>
        <taxon>Cyprinidae</taxon>
        <taxon>Labeoninae</taxon>
        <taxon>Labeonini</taxon>
        <taxon>Labeo</taxon>
    </lineage>
</organism>
<gene>
    <name evidence="2" type="ORF">ROHU_019739</name>
</gene>
<name>A0A498N3W3_LABRO</name>
<evidence type="ECO:0000256" key="1">
    <source>
        <dbReference type="SAM" id="MobiDB-lite"/>
    </source>
</evidence>
<reference evidence="2 3" key="1">
    <citation type="submission" date="2018-03" db="EMBL/GenBank/DDBJ databases">
        <title>Draft genome sequence of Rohu Carp (Labeo rohita).</title>
        <authorList>
            <person name="Das P."/>
            <person name="Kushwaha B."/>
            <person name="Joshi C.G."/>
            <person name="Kumar D."/>
            <person name="Nagpure N.S."/>
            <person name="Sahoo L."/>
            <person name="Das S.P."/>
            <person name="Bit A."/>
            <person name="Patnaik S."/>
            <person name="Meher P.K."/>
            <person name="Jayasankar P."/>
            <person name="Koringa P.G."/>
            <person name="Patel N.V."/>
            <person name="Hinsu A.T."/>
            <person name="Kumar R."/>
            <person name="Pandey M."/>
            <person name="Agarwal S."/>
            <person name="Srivastava S."/>
            <person name="Singh M."/>
            <person name="Iquebal M.A."/>
            <person name="Jaiswal S."/>
            <person name="Angadi U.B."/>
            <person name="Kumar N."/>
            <person name="Raza M."/>
            <person name="Shah T.M."/>
            <person name="Rai A."/>
            <person name="Jena J.K."/>
        </authorList>
    </citation>
    <scope>NUCLEOTIDE SEQUENCE [LARGE SCALE GENOMIC DNA]</scope>
    <source>
        <strain evidence="2">DASCIFA01</strain>
        <tissue evidence="2">Testis</tissue>
    </source>
</reference>
<protein>
    <submittedName>
        <fullName evidence="2">Uncharacterized protein</fullName>
    </submittedName>
</protein>
<feature type="region of interest" description="Disordered" evidence="1">
    <location>
        <begin position="75"/>
        <end position="175"/>
    </location>
</feature>
<feature type="compositionally biased region" description="Polar residues" evidence="1">
    <location>
        <begin position="158"/>
        <end position="175"/>
    </location>
</feature>
<evidence type="ECO:0000313" key="3">
    <source>
        <dbReference type="Proteomes" id="UP000290572"/>
    </source>
</evidence>
<comment type="caution">
    <text evidence="2">The sequence shown here is derived from an EMBL/GenBank/DDBJ whole genome shotgun (WGS) entry which is preliminary data.</text>
</comment>
<proteinExistence type="predicted"/>
<dbReference type="EMBL" id="QBIY01011962">
    <property type="protein sequence ID" value="RXN27730.1"/>
    <property type="molecule type" value="Genomic_DNA"/>
</dbReference>
<sequence length="175" mass="18832">MRQKLIDLPSIETPIFPELPTPSPSCKQTSYPIQVAKRYVLRVYTENPKRACCLSRNGEEGGQARNDIIDDLQPMTEYAPGGNAIIENQSGASGDGEHQGGASRDDRQDKAKHPWRSWYHLGGAGSQGGVGDHGRARGNGAVRAGSQGRAKEWEATAEQGTITTITGDQSRTSIA</sequence>
<evidence type="ECO:0000313" key="2">
    <source>
        <dbReference type="EMBL" id="RXN27730.1"/>
    </source>
</evidence>
<feature type="compositionally biased region" description="Basic and acidic residues" evidence="1">
    <location>
        <begin position="95"/>
        <end position="112"/>
    </location>
</feature>
<dbReference type="Proteomes" id="UP000290572">
    <property type="component" value="Unassembled WGS sequence"/>
</dbReference>
<dbReference type="AlphaFoldDB" id="A0A498N3W3"/>